<dbReference type="VEuPathDB" id="FungiDB:Z518_05543"/>
<evidence type="ECO:0000313" key="2">
    <source>
        <dbReference type="Proteomes" id="UP000053617"/>
    </source>
</evidence>
<dbReference type="STRING" id="1442369.A0A0D2H2L1"/>
<proteinExistence type="predicted"/>
<dbReference type="Gene3D" id="3.90.180.10">
    <property type="entry name" value="Medium-chain alcohol dehydrogenases, catalytic domain"/>
    <property type="match status" value="1"/>
</dbReference>
<dbReference type="EMBL" id="KN847478">
    <property type="protein sequence ID" value="KIX04673.1"/>
    <property type="molecule type" value="Genomic_DNA"/>
</dbReference>
<dbReference type="AlphaFoldDB" id="A0A0D2H2L1"/>
<dbReference type="RefSeq" id="XP_013271809.1">
    <property type="nucleotide sequence ID" value="XM_013416355.1"/>
</dbReference>
<name>A0A0D2H2L1_9EURO</name>
<dbReference type="OrthoDB" id="48317at2759"/>
<sequence length="149" mass="16280">MITAKPGYWIMTEFSGLPVLNWGGIFFSPKHPGLSTARARILVCGVCGISGVDNTMRAGGYTRVPRTPHPGFAPEYEIVGIVDEFGDQNRNNGFKTGDVSGSAIYAIVPLDRMFKLRPADNLVKAFALPLNYTTAFGMLLERPKKSVQK</sequence>
<keyword evidence="2" id="KW-1185">Reference proteome</keyword>
<dbReference type="Proteomes" id="UP000053617">
    <property type="component" value="Unassembled WGS sequence"/>
</dbReference>
<accession>A0A0D2H2L1</accession>
<dbReference type="InterPro" id="IPR011032">
    <property type="entry name" value="GroES-like_sf"/>
</dbReference>
<gene>
    <name evidence="1" type="ORF">Z518_05543</name>
</gene>
<dbReference type="SUPFAM" id="SSF50129">
    <property type="entry name" value="GroES-like"/>
    <property type="match status" value="1"/>
</dbReference>
<protein>
    <submittedName>
        <fullName evidence="1">Uncharacterized protein</fullName>
    </submittedName>
</protein>
<reference evidence="1 2" key="1">
    <citation type="submission" date="2015-01" db="EMBL/GenBank/DDBJ databases">
        <title>The Genome Sequence of Rhinocladiella mackenzie CBS 650.93.</title>
        <authorList>
            <consortium name="The Broad Institute Genomics Platform"/>
            <person name="Cuomo C."/>
            <person name="de Hoog S."/>
            <person name="Gorbushina A."/>
            <person name="Stielow B."/>
            <person name="Teixiera M."/>
            <person name="Abouelleil A."/>
            <person name="Chapman S.B."/>
            <person name="Priest M."/>
            <person name="Young S.K."/>
            <person name="Wortman J."/>
            <person name="Nusbaum C."/>
            <person name="Birren B."/>
        </authorList>
    </citation>
    <scope>NUCLEOTIDE SEQUENCE [LARGE SCALE GENOMIC DNA]</scope>
    <source>
        <strain evidence="1 2">CBS 650.93</strain>
    </source>
</reference>
<organism evidence="1 2">
    <name type="scientific">Rhinocladiella mackenziei CBS 650.93</name>
    <dbReference type="NCBI Taxonomy" id="1442369"/>
    <lineage>
        <taxon>Eukaryota</taxon>
        <taxon>Fungi</taxon>
        <taxon>Dikarya</taxon>
        <taxon>Ascomycota</taxon>
        <taxon>Pezizomycotina</taxon>
        <taxon>Eurotiomycetes</taxon>
        <taxon>Chaetothyriomycetidae</taxon>
        <taxon>Chaetothyriales</taxon>
        <taxon>Herpotrichiellaceae</taxon>
        <taxon>Rhinocladiella</taxon>
    </lineage>
</organism>
<evidence type="ECO:0000313" key="1">
    <source>
        <dbReference type="EMBL" id="KIX04673.1"/>
    </source>
</evidence>
<dbReference type="HOGENOM" id="CLU_1750708_0_0_1"/>
<dbReference type="GeneID" id="25293614"/>